<dbReference type="KEGG" id="maur:BOH66_03195"/>
<protein>
    <recommendedName>
        <fullName evidence="4">Secreted protein</fullName>
    </recommendedName>
</protein>
<evidence type="ECO:0000313" key="2">
    <source>
        <dbReference type="EMBL" id="APZ33392.1"/>
    </source>
</evidence>
<proteinExistence type="predicted"/>
<keyword evidence="1" id="KW-0732">Signal</keyword>
<name>A0A1P8U5K7_9MICO</name>
<feature type="signal peptide" evidence="1">
    <location>
        <begin position="1"/>
        <end position="32"/>
    </location>
</feature>
<accession>A0A1P8U5K7</accession>
<evidence type="ECO:0000256" key="1">
    <source>
        <dbReference type="SAM" id="SignalP"/>
    </source>
</evidence>
<dbReference type="Proteomes" id="UP000187185">
    <property type="component" value="Chromosome"/>
</dbReference>
<sequence>MSTLRRSTRTIAATIAAFAMVVGLAIGGPAHATEVAPTPVDDSSLTDPAPPIDTSLPGVAERIAEIEANGGEILGGSSVQYVEEGTSDDGVVARAFPSGCGLTVLIYKQTTQIVSDNLTSCLAPFVSAAMSSTIGFLAWGHYNNFVASRSAQRTGGSSLALEYAYNCYDNVDRTIFRTVTNGTLVRGGTTYTAAAYDIVDTPNCGTS</sequence>
<evidence type="ECO:0000313" key="3">
    <source>
        <dbReference type="Proteomes" id="UP000187185"/>
    </source>
</evidence>
<dbReference type="EMBL" id="CP018762">
    <property type="protein sequence ID" value="APZ33392.1"/>
    <property type="molecule type" value="Genomic_DNA"/>
</dbReference>
<dbReference type="RefSeq" id="WP_076689222.1">
    <property type="nucleotide sequence ID" value="NZ_CP018762.1"/>
</dbReference>
<dbReference type="OrthoDB" id="5121023at2"/>
<dbReference type="STRING" id="36805.BOH66_03195"/>
<reference evidence="2 3" key="1">
    <citation type="submission" date="2016-12" db="EMBL/GenBank/DDBJ databases">
        <title>Complete genome sequence of Microbacterium aurum KACC 15219.</title>
        <authorList>
            <person name="Jung Y."/>
            <person name="Shin J.-H."/>
            <person name="Lee Y.-J."/>
            <person name="Yi H."/>
            <person name="Bahn Y.-S."/>
            <person name="Kim J.F."/>
            <person name="Lee D.-W."/>
        </authorList>
    </citation>
    <scope>NUCLEOTIDE SEQUENCE [LARGE SCALE GENOMIC DNA]</scope>
    <source>
        <strain evidence="2 3">KACC 15219</strain>
    </source>
</reference>
<gene>
    <name evidence="2" type="ORF">BOH66_03195</name>
</gene>
<organism evidence="2 3">
    <name type="scientific">Microbacterium aurum</name>
    <dbReference type="NCBI Taxonomy" id="36805"/>
    <lineage>
        <taxon>Bacteria</taxon>
        <taxon>Bacillati</taxon>
        <taxon>Actinomycetota</taxon>
        <taxon>Actinomycetes</taxon>
        <taxon>Micrococcales</taxon>
        <taxon>Microbacteriaceae</taxon>
        <taxon>Microbacterium</taxon>
    </lineage>
</organism>
<keyword evidence="3" id="KW-1185">Reference proteome</keyword>
<evidence type="ECO:0008006" key="4">
    <source>
        <dbReference type="Google" id="ProtNLM"/>
    </source>
</evidence>
<feature type="chain" id="PRO_5010246301" description="Secreted protein" evidence="1">
    <location>
        <begin position="33"/>
        <end position="207"/>
    </location>
</feature>
<dbReference type="AlphaFoldDB" id="A0A1P8U5K7"/>